<dbReference type="Pfam" id="PF07494">
    <property type="entry name" value="Reg_prop"/>
    <property type="match status" value="1"/>
</dbReference>
<dbReference type="EMBL" id="NJBN01000002">
    <property type="protein sequence ID" value="TKJ41654.1"/>
    <property type="molecule type" value="Genomic_DNA"/>
</dbReference>
<comment type="caution">
    <text evidence="1">The sequence shown here is derived from an EMBL/GenBank/DDBJ whole genome shotgun (WGS) entry which is preliminary data.</text>
</comment>
<dbReference type="SUPFAM" id="SSF63829">
    <property type="entry name" value="Calcium-dependent phosphotriesterase"/>
    <property type="match status" value="2"/>
</dbReference>
<name>A0A532V361_UNCL8</name>
<evidence type="ECO:0008006" key="3">
    <source>
        <dbReference type="Google" id="ProtNLM"/>
    </source>
</evidence>
<protein>
    <recommendedName>
        <fullName evidence="3">FlgD Ig-like domain-containing protein</fullName>
    </recommendedName>
</protein>
<gene>
    <name evidence="1" type="ORF">CEE37_03550</name>
</gene>
<sequence>MKKTHLGIIFLLLLNVWLYRPCVASDWEILPSVHSVRSLIRIDHTLWGATNSGLFQFDLSTHTFKFYTTVDGLSSNDISAMVLDDRGNLILGMTNAYIDIFNLTTHQVSRISDFKLSSDVFHIYAMYNHDGEIYVGTDVGVHRVVYFEDLNKYLIQNSYENLGSFTPQEAKVQAILVYQDGLWVGTPEGAARGDLTAGYLESPQNWTNYTTVQGLSSDEISSLEVFHDTLYAATPQTGLNVFDGSAFQALNVQYTTDITFLKAHQDTLYIGRTYGIQFLNGSIAQGFGPQNARGGDLEFDSNGNMWGGFETIKTSAGNSKFGGLQEWDGQSWTHHLPEGPLVETVRDILVEDDGSVWVCGKLKLNYNNGTLCHFDGSHWTNIGHHNDDYIGGTAVSSDSFFYFQPTSMTRDHTGSVWVGSHGRGAGWFEFTGDTISAKGFFSETTGELTGIGGTPYQYCVVEDILTDYFGNVWICNSQASSAIGGPIAVVPSDFITNPQQFPNWNYTTVMNESGSAPIPNAEFYIDRIIEDSYRHKWFGADNGIGSGIHILDDNTSPLFPADDTWLTFSELATENITALACDREGVVWVGTADGVRYYYPESNPDFLYGIDVYNFPIGPNINVIAIDPQDNKWFGTNDGVAVLGSDNYTWLEAYTSIEGDYPSPLPSDVVLSIDFDIHTGDAYIGTGAGLAVLKTPYQQMEQTVTYLAIAKPNPFVIADGSDNRLFLDPMGLSETSELKVFTLSGLLVRQLIGTEITAGWDGRNARNEMVGSGVYLLLAYAPDGSSAVGKVAVIHQ</sequence>
<dbReference type="AlphaFoldDB" id="A0A532V361"/>
<evidence type="ECO:0000313" key="2">
    <source>
        <dbReference type="Proteomes" id="UP000319619"/>
    </source>
</evidence>
<dbReference type="Gene3D" id="2.130.10.10">
    <property type="entry name" value="YVTN repeat-like/Quinoprotein amine dehydrogenase"/>
    <property type="match status" value="3"/>
</dbReference>
<dbReference type="InterPro" id="IPR015943">
    <property type="entry name" value="WD40/YVTN_repeat-like_dom_sf"/>
</dbReference>
<dbReference type="Proteomes" id="UP000319619">
    <property type="component" value="Unassembled WGS sequence"/>
</dbReference>
<reference evidence="1 2" key="1">
    <citation type="submission" date="2017-06" db="EMBL/GenBank/DDBJ databases">
        <title>Novel microbial phyla capable of carbon fixation and sulfur reduction in deep-sea sediments.</title>
        <authorList>
            <person name="Huang J."/>
            <person name="Baker B."/>
            <person name="Wang Y."/>
        </authorList>
    </citation>
    <scope>NUCLEOTIDE SEQUENCE [LARGE SCALE GENOMIC DNA]</scope>
    <source>
        <strain evidence="1">B3_LCP</strain>
    </source>
</reference>
<proteinExistence type="predicted"/>
<dbReference type="InterPro" id="IPR011110">
    <property type="entry name" value="Reg_prop"/>
</dbReference>
<evidence type="ECO:0000313" key="1">
    <source>
        <dbReference type="EMBL" id="TKJ41654.1"/>
    </source>
</evidence>
<organism evidence="1 2">
    <name type="scientific">candidate division LCP-89 bacterium B3_LCP</name>
    <dbReference type="NCBI Taxonomy" id="2012998"/>
    <lineage>
        <taxon>Bacteria</taxon>
        <taxon>Pseudomonadati</taxon>
        <taxon>Bacteria division LCP-89</taxon>
    </lineage>
</organism>
<accession>A0A532V361</accession>